<keyword evidence="5" id="KW-0694">RNA-binding</keyword>
<feature type="compositionally biased region" description="Basic and acidic residues" evidence="7">
    <location>
        <begin position="389"/>
        <end position="398"/>
    </location>
</feature>
<feature type="compositionally biased region" description="Polar residues" evidence="7">
    <location>
        <begin position="149"/>
        <end position="177"/>
    </location>
</feature>
<feature type="region of interest" description="Disordered" evidence="7">
    <location>
        <begin position="368"/>
        <end position="471"/>
    </location>
</feature>
<dbReference type="PANTHER" id="PTHR12620">
    <property type="entry name" value="U2 SNRNP AUXILIARY FACTOR, SMALL SUBUNIT"/>
    <property type="match status" value="1"/>
</dbReference>
<evidence type="ECO:0000256" key="5">
    <source>
        <dbReference type="PROSITE-ProRule" id="PRU00176"/>
    </source>
</evidence>
<evidence type="ECO:0000256" key="1">
    <source>
        <dbReference type="ARBA" id="ARBA00022723"/>
    </source>
</evidence>
<keyword evidence="11" id="KW-1185">Reference proteome</keyword>
<evidence type="ECO:0000256" key="7">
    <source>
        <dbReference type="SAM" id="MobiDB-lite"/>
    </source>
</evidence>
<evidence type="ECO:0000256" key="6">
    <source>
        <dbReference type="PROSITE-ProRule" id="PRU00723"/>
    </source>
</evidence>
<dbReference type="InterPro" id="IPR036855">
    <property type="entry name" value="Znf_CCCH_sf"/>
</dbReference>
<feature type="zinc finger region" description="C3H1-type" evidence="6">
    <location>
        <begin position="318"/>
        <end position="345"/>
    </location>
</feature>
<feature type="domain" description="RRM" evidence="8">
    <location>
        <begin position="213"/>
        <end position="316"/>
    </location>
</feature>
<dbReference type="InterPro" id="IPR035979">
    <property type="entry name" value="RBD_domain_sf"/>
</dbReference>
<name>A0ABR2WJP6_9FUNG</name>
<gene>
    <name evidence="10" type="ORF">K7432_013260</name>
</gene>
<dbReference type="InterPro" id="IPR003954">
    <property type="entry name" value="RRM_euk-type"/>
</dbReference>
<keyword evidence="3 6" id="KW-0863">Zinc-finger</keyword>
<dbReference type="SUPFAM" id="SSF54928">
    <property type="entry name" value="RNA-binding domain, RBD"/>
    <property type="match status" value="1"/>
</dbReference>
<proteinExistence type="predicted"/>
<keyword evidence="4 6" id="KW-0862">Zinc</keyword>
<feature type="region of interest" description="Disordered" evidence="7">
    <location>
        <begin position="148"/>
        <end position="178"/>
    </location>
</feature>
<sequence length="471" mass="55004">MESSPSIQLVEHVSESTNPAHDLTSSSTQELHVEVEKVLNEPEREIPITDSVNQKLPRAEYRKLKKKLKKKAIRQEIFKSKEQDINEETQEQKEARIKEERENDRQRLLWELRDKQFEREREEEIKKEKIRTVSEKISREIASRAFISENRSSGSMSQAPKSELSNDAQSPLPTNLDDSIEKESANCPFYLKTGACRYGDLCSREHPYPTHSKTILIKNMYGKMAQLVVDEESDNTLEFDEAEARKHFESFFEDIHPELLKFGNIQQLKICNNELPHLNGNVYVEYSTIAEASQAKEALDGRWYAGRQLTCEFVPIKKWKVAICGLFQRGRCSKGKECNFLHVYQNPKNLYQENDQRLGSTAIQTHIDSESNNNMSTDKVEAVKQSQSSDRHREDSKSTRRRSRSPYSSRSHKRHSSSRSPQRRRDASDSPNRRRSSRHRSRNRHRSRSSRRESSHRSTRSRSTERHRSSR</sequence>
<dbReference type="InterPro" id="IPR012677">
    <property type="entry name" value="Nucleotide-bd_a/b_plait_sf"/>
</dbReference>
<feature type="compositionally biased region" description="Basic residues" evidence="7">
    <location>
        <begin position="433"/>
        <end position="449"/>
    </location>
</feature>
<protein>
    <submittedName>
        <fullName evidence="10">Uncharacterized protein</fullName>
    </submittedName>
</protein>
<feature type="zinc finger region" description="C3H1-type" evidence="6">
    <location>
        <begin position="181"/>
        <end position="209"/>
    </location>
</feature>
<dbReference type="SMART" id="SM00361">
    <property type="entry name" value="RRM_1"/>
    <property type="match status" value="1"/>
</dbReference>
<organism evidence="10 11">
    <name type="scientific">Basidiobolus ranarum</name>
    <dbReference type="NCBI Taxonomy" id="34480"/>
    <lineage>
        <taxon>Eukaryota</taxon>
        <taxon>Fungi</taxon>
        <taxon>Fungi incertae sedis</taxon>
        <taxon>Zoopagomycota</taxon>
        <taxon>Entomophthoromycotina</taxon>
        <taxon>Basidiobolomycetes</taxon>
        <taxon>Basidiobolales</taxon>
        <taxon>Basidiobolaceae</taxon>
        <taxon>Basidiobolus</taxon>
    </lineage>
</organism>
<dbReference type="PROSITE" id="PS50103">
    <property type="entry name" value="ZF_C3H1"/>
    <property type="match status" value="2"/>
</dbReference>
<feature type="domain" description="C3H1-type" evidence="9">
    <location>
        <begin position="181"/>
        <end position="209"/>
    </location>
</feature>
<feature type="compositionally biased region" description="Basic and acidic residues" evidence="7">
    <location>
        <begin position="450"/>
        <end position="471"/>
    </location>
</feature>
<dbReference type="PRINTS" id="PR01848">
    <property type="entry name" value="U2AUXFACTOR"/>
</dbReference>
<dbReference type="Pfam" id="PF00642">
    <property type="entry name" value="zf-CCCH"/>
    <property type="match status" value="2"/>
</dbReference>
<dbReference type="Pfam" id="PF00076">
    <property type="entry name" value="RRM_1"/>
    <property type="match status" value="1"/>
</dbReference>
<keyword evidence="2" id="KW-0677">Repeat</keyword>
<evidence type="ECO:0000313" key="10">
    <source>
        <dbReference type="EMBL" id="KAK9761669.1"/>
    </source>
</evidence>
<feature type="compositionally biased region" description="Polar residues" evidence="7">
    <location>
        <begin position="368"/>
        <end position="377"/>
    </location>
</feature>
<dbReference type="InterPro" id="IPR009145">
    <property type="entry name" value="U2AF_small"/>
</dbReference>
<dbReference type="InterPro" id="IPR000571">
    <property type="entry name" value="Znf_CCCH"/>
</dbReference>
<dbReference type="Proteomes" id="UP001479436">
    <property type="component" value="Unassembled WGS sequence"/>
</dbReference>
<reference evidence="10 11" key="1">
    <citation type="submission" date="2023-04" db="EMBL/GenBank/DDBJ databases">
        <title>Genome of Basidiobolus ranarum AG-B5.</title>
        <authorList>
            <person name="Stajich J.E."/>
            <person name="Carter-House D."/>
            <person name="Gryganskyi A."/>
        </authorList>
    </citation>
    <scope>NUCLEOTIDE SEQUENCE [LARGE SCALE GENOMIC DNA]</scope>
    <source>
        <strain evidence="10 11">AG-B5</strain>
    </source>
</reference>
<comment type="caution">
    <text evidence="10">The sequence shown here is derived from an EMBL/GenBank/DDBJ whole genome shotgun (WGS) entry which is preliminary data.</text>
</comment>
<evidence type="ECO:0000259" key="8">
    <source>
        <dbReference type="PROSITE" id="PS50102"/>
    </source>
</evidence>
<feature type="compositionally biased region" description="Basic residues" evidence="7">
    <location>
        <begin position="399"/>
        <end position="417"/>
    </location>
</feature>
<dbReference type="SMART" id="SM00356">
    <property type="entry name" value="ZnF_C3H1"/>
    <property type="match status" value="2"/>
</dbReference>
<feature type="region of interest" description="Disordered" evidence="7">
    <location>
        <begin position="81"/>
        <end position="101"/>
    </location>
</feature>
<feature type="domain" description="C3H1-type" evidence="9">
    <location>
        <begin position="318"/>
        <end position="345"/>
    </location>
</feature>
<dbReference type="PROSITE" id="PS50102">
    <property type="entry name" value="RRM"/>
    <property type="match status" value="1"/>
</dbReference>
<evidence type="ECO:0000313" key="11">
    <source>
        <dbReference type="Proteomes" id="UP001479436"/>
    </source>
</evidence>
<accession>A0ABR2WJP6</accession>
<evidence type="ECO:0000256" key="2">
    <source>
        <dbReference type="ARBA" id="ARBA00022737"/>
    </source>
</evidence>
<dbReference type="Gene3D" id="4.10.1000.10">
    <property type="entry name" value="Zinc finger, CCCH-type"/>
    <property type="match status" value="1"/>
</dbReference>
<dbReference type="EMBL" id="JASJQH010001277">
    <property type="protein sequence ID" value="KAK9761669.1"/>
    <property type="molecule type" value="Genomic_DNA"/>
</dbReference>
<keyword evidence="1 6" id="KW-0479">Metal-binding</keyword>
<evidence type="ECO:0000256" key="3">
    <source>
        <dbReference type="ARBA" id="ARBA00022771"/>
    </source>
</evidence>
<feature type="compositionally biased region" description="Polar residues" evidence="7">
    <location>
        <begin position="15"/>
        <end position="30"/>
    </location>
</feature>
<dbReference type="Gene3D" id="3.30.70.330">
    <property type="match status" value="1"/>
</dbReference>
<dbReference type="SUPFAM" id="SSF90229">
    <property type="entry name" value="CCCH zinc finger"/>
    <property type="match status" value="1"/>
</dbReference>
<feature type="region of interest" description="Disordered" evidence="7">
    <location>
        <begin position="1"/>
        <end position="30"/>
    </location>
</feature>
<evidence type="ECO:0000256" key="4">
    <source>
        <dbReference type="ARBA" id="ARBA00022833"/>
    </source>
</evidence>
<evidence type="ECO:0000259" key="9">
    <source>
        <dbReference type="PROSITE" id="PS50103"/>
    </source>
</evidence>
<dbReference type="InterPro" id="IPR000504">
    <property type="entry name" value="RRM_dom"/>
</dbReference>
<feature type="compositionally biased region" description="Basic and acidic residues" evidence="7">
    <location>
        <begin position="423"/>
        <end position="432"/>
    </location>
</feature>